<dbReference type="InterPro" id="IPR036249">
    <property type="entry name" value="Thioredoxin-like_sf"/>
</dbReference>
<feature type="region of interest" description="Disordered" evidence="1">
    <location>
        <begin position="197"/>
        <end position="218"/>
    </location>
</feature>
<evidence type="ECO:0000313" key="3">
    <source>
        <dbReference type="Proteomes" id="UP001163152"/>
    </source>
</evidence>
<keyword evidence="3" id="KW-1185">Reference proteome</keyword>
<evidence type="ECO:0000256" key="1">
    <source>
        <dbReference type="SAM" id="MobiDB-lite"/>
    </source>
</evidence>
<organism evidence="2 3">
    <name type="scientific">Thermocoleostomius sinensis A174</name>
    <dbReference type="NCBI Taxonomy" id="2016057"/>
    <lineage>
        <taxon>Bacteria</taxon>
        <taxon>Bacillati</taxon>
        <taxon>Cyanobacteriota</taxon>
        <taxon>Cyanophyceae</taxon>
        <taxon>Oculatellales</taxon>
        <taxon>Oculatellaceae</taxon>
        <taxon>Thermocoleostomius</taxon>
    </lineage>
</organism>
<evidence type="ECO:0000313" key="2">
    <source>
        <dbReference type="EMBL" id="WAL61610.1"/>
    </source>
</evidence>
<feature type="compositionally biased region" description="Low complexity" evidence="1">
    <location>
        <begin position="198"/>
        <end position="218"/>
    </location>
</feature>
<dbReference type="RefSeq" id="WP_268611620.1">
    <property type="nucleotide sequence ID" value="NZ_CP113797.1"/>
</dbReference>
<sequence length="218" mass="23432">MSKSDRHQTEFTLEGRFLGFAAKDSYKLKYVRLAANANEYFIKIPKELRLTLYRTLAAGDWVAVSGRQHICSKTGTVKLKAYDMRPIAAPSRLSETVEAIPVVSPSKVSPSGGRPSGAKKASILVCQKSDCCKRGGRALVAALQAELADRGMGDQVSIKGTGCMKHCKAGPNLVMPDKTRYSRIQADDVPALLDKHFPASTPAASSPPNATPVTTRVA</sequence>
<dbReference type="Pfam" id="PF01257">
    <property type="entry name" value="2Fe-2S_thioredx"/>
    <property type="match status" value="1"/>
</dbReference>
<dbReference type="SUPFAM" id="SSF52833">
    <property type="entry name" value="Thioredoxin-like"/>
    <property type="match status" value="1"/>
</dbReference>
<dbReference type="AlphaFoldDB" id="A0A9E9CC01"/>
<name>A0A9E9CC01_9CYAN</name>
<reference evidence="2" key="1">
    <citation type="submission" date="2022-12" db="EMBL/GenBank/DDBJ databases">
        <title>Polyphasic identification of a Novel Hot-Spring Cyanobacterium Ocullathermofonsia sinensis gen nov. sp. nov. and Genomic Insights on its Adaptations to the Thermal Habitat.</title>
        <authorList>
            <person name="Daroch M."/>
            <person name="Tang J."/>
            <person name="Jiang Y."/>
        </authorList>
    </citation>
    <scope>NUCLEOTIDE SEQUENCE</scope>
    <source>
        <strain evidence="2">PKUAC-SCTA174</strain>
    </source>
</reference>
<dbReference type="Proteomes" id="UP001163152">
    <property type="component" value="Chromosome"/>
</dbReference>
<dbReference type="KEGG" id="tsin:OXH18_06390"/>
<accession>A0A9E9CC01</accession>
<dbReference type="CDD" id="cd02980">
    <property type="entry name" value="TRX_Fd_family"/>
    <property type="match status" value="1"/>
</dbReference>
<protein>
    <submittedName>
        <fullName evidence="2">(2Fe-2S) ferredoxin domain-containing protein</fullName>
    </submittedName>
</protein>
<proteinExistence type="predicted"/>
<dbReference type="Gene3D" id="3.40.30.10">
    <property type="entry name" value="Glutaredoxin"/>
    <property type="match status" value="1"/>
</dbReference>
<dbReference type="EMBL" id="CP113797">
    <property type="protein sequence ID" value="WAL61610.1"/>
    <property type="molecule type" value="Genomic_DNA"/>
</dbReference>
<gene>
    <name evidence="2" type="ORF">OXH18_06390</name>
</gene>